<name>B0BZ25_ACAM1</name>
<dbReference type="PANTHER" id="PTHR31157">
    <property type="entry name" value="SCP DOMAIN-CONTAINING PROTEIN"/>
    <property type="match status" value="1"/>
</dbReference>
<dbReference type="HOGENOM" id="CLU_048111_3_2_3"/>
<keyword evidence="3" id="KW-1185">Reference proteome</keyword>
<dbReference type="Gene3D" id="3.40.33.10">
    <property type="entry name" value="CAP"/>
    <property type="match status" value="1"/>
</dbReference>
<dbReference type="PANTHER" id="PTHR31157:SF1">
    <property type="entry name" value="SCP DOMAIN-CONTAINING PROTEIN"/>
    <property type="match status" value="1"/>
</dbReference>
<dbReference type="AlphaFoldDB" id="B0BZ25"/>
<feature type="domain" description="SCP" evidence="1">
    <location>
        <begin position="85"/>
        <end position="203"/>
    </location>
</feature>
<dbReference type="SUPFAM" id="SSF55797">
    <property type="entry name" value="PR-1-like"/>
    <property type="match status" value="1"/>
</dbReference>
<evidence type="ECO:0000313" key="2">
    <source>
        <dbReference type="EMBL" id="ABW28325.1"/>
    </source>
</evidence>
<reference evidence="2 3" key="1">
    <citation type="journal article" date="2008" name="Proc. Natl. Acad. Sci. U.S.A.">
        <title>Niche adaptation and genome expansion in the chlorophyll d-producing cyanobacterium Acaryochloris marina.</title>
        <authorList>
            <person name="Swingley W.D."/>
            <person name="Chen M."/>
            <person name="Cheung P.C."/>
            <person name="Conrad A.L."/>
            <person name="Dejesa L.C."/>
            <person name="Hao J."/>
            <person name="Honchak B.M."/>
            <person name="Karbach L.E."/>
            <person name="Kurdoglu A."/>
            <person name="Lahiri S."/>
            <person name="Mastrian S.D."/>
            <person name="Miyashita H."/>
            <person name="Page L."/>
            <person name="Ramakrishna P."/>
            <person name="Satoh S."/>
            <person name="Sattley W.M."/>
            <person name="Shimada Y."/>
            <person name="Taylor H.L."/>
            <person name="Tomo T."/>
            <person name="Tsuchiya T."/>
            <person name="Wang Z.T."/>
            <person name="Raymond J."/>
            <person name="Mimuro M."/>
            <person name="Blankenship R.E."/>
            <person name="Touchman J.W."/>
        </authorList>
    </citation>
    <scope>NUCLEOTIDE SEQUENCE [LARGE SCALE GENOMIC DNA]</scope>
    <source>
        <strain evidence="3">MBIC 11017</strain>
    </source>
</reference>
<organism evidence="2 3">
    <name type="scientific">Acaryochloris marina (strain MBIC 11017)</name>
    <dbReference type="NCBI Taxonomy" id="329726"/>
    <lineage>
        <taxon>Bacteria</taxon>
        <taxon>Bacillati</taxon>
        <taxon>Cyanobacteriota</taxon>
        <taxon>Cyanophyceae</taxon>
        <taxon>Acaryochloridales</taxon>
        <taxon>Acaryochloridaceae</taxon>
        <taxon>Acaryochloris</taxon>
    </lineage>
</organism>
<dbReference type="CDD" id="cd05379">
    <property type="entry name" value="CAP_bacterial"/>
    <property type="match status" value="1"/>
</dbReference>
<gene>
    <name evidence="2" type="ordered locus">AM1_3331</name>
</gene>
<dbReference type="eggNOG" id="COG2340">
    <property type="taxonomic scope" value="Bacteria"/>
</dbReference>
<dbReference type="InterPro" id="IPR035940">
    <property type="entry name" value="CAP_sf"/>
</dbReference>
<dbReference type="Proteomes" id="UP000000268">
    <property type="component" value="Chromosome"/>
</dbReference>
<dbReference type="EMBL" id="CP000828">
    <property type="protein sequence ID" value="ABW28325.1"/>
    <property type="molecule type" value="Genomic_DNA"/>
</dbReference>
<dbReference type="KEGG" id="amr:AM1_3331"/>
<dbReference type="InterPro" id="IPR014044">
    <property type="entry name" value="CAP_dom"/>
</dbReference>
<evidence type="ECO:0000259" key="1">
    <source>
        <dbReference type="Pfam" id="PF00188"/>
    </source>
</evidence>
<evidence type="ECO:0000313" key="3">
    <source>
        <dbReference type="Proteomes" id="UP000000268"/>
    </source>
</evidence>
<proteinExistence type="predicted"/>
<sequence length="207" mass="23438">MKLARSLPVFVYSGGNQFMHIRQELQAPRSAIHRRWAWALPLALGLSLVAAPSLSQTLHTPSLGTSASTLPAQSSTIAQMETEVLQRINQKRQRQGLPALQLNPRLSLVARSHSQQMAQYNFYSHIDPQGRNHRRRVEALGLRAYLIGENLMKCIRSSDPVGLSVESWMRSPGHRKNILLPEMQETGVGIWRKGQTYYVTQIYMEPK</sequence>
<dbReference type="RefSeq" id="WP_012163729.1">
    <property type="nucleotide sequence ID" value="NC_009925.1"/>
</dbReference>
<protein>
    <recommendedName>
        <fullName evidence="1">SCP domain-containing protein</fullName>
    </recommendedName>
</protein>
<accession>B0BZ25</accession>
<dbReference type="Pfam" id="PF00188">
    <property type="entry name" value="CAP"/>
    <property type="match status" value="1"/>
</dbReference>